<dbReference type="RefSeq" id="WP_066747610.1">
    <property type="nucleotide sequence ID" value="NZ_JAQDAY010000041.1"/>
</dbReference>
<dbReference type="Gene3D" id="3.30.70.360">
    <property type="match status" value="2"/>
</dbReference>
<dbReference type="SUPFAM" id="SSF55031">
    <property type="entry name" value="Bacterial exopeptidase dimerisation domain"/>
    <property type="match status" value="1"/>
</dbReference>
<evidence type="ECO:0008006" key="11">
    <source>
        <dbReference type="Google" id="ProtNLM"/>
    </source>
</evidence>
<dbReference type="GO" id="GO:0006508">
    <property type="term" value="P:proteolysis"/>
    <property type="evidence" value="ECO:0007669"/>
    <property type="project" value="UniProtKB-KW"/>
</dbReference>
<dbReference type="InterPro" id="IPR036264">
    <property type="entry name" value="Bact_exopeptidase_dim_dom"/>
</dbReference>
<gene>
    <name evidence="9" type="ORF">BED41_13915</name>
</gene>
<evidence type="ECO:0000256" key="3">
    <source>
        <dbReference type="ARBA" id="ARBA00022670"/>
    </source>
</evidence>
<protein>
    <recommendedName>
        <fullName evidence="11">Dipeptidase</fullName>
    </recommendedName>
</protein>
<evidence type="ECO:0000256" key="1">
    <source>
        <dbReference type="ARBA" id="ARBA00001947"/>
    </source>
</evidence>
<dbReference type="PROSITE" id="PS00759">
    <property type="entry name" value="ARGE_DAPE_CPG2_2"/>
    <property type="match status" value="1"/>
</dbReference>
<dbReference type="NCBIfam" id="TIGR01887">
    <property type="entry name" value="dipeptidaselike"/>
    <property type="match status" value="1"/>
</dbReference>
<evidence type="ECO:0000256" key="5">
    <source>
        <dbReference type="ARBA" id="ARBA00022801"/>
    </source>
</evidence>
<evidence type="ECO:0000256" key="4">
    <source>
        <dbReference type="ARBA" id="ARBA00022723"/>
    </source>
</evidence>
<evidence type="ECO:0000256" key="7">
    <source>
        <dbReference type="ARBA" id="ARBA00022997"/>
    </source>
</evidence>
<keyword evidence="10" id="KW-1185">Reference proteome</keyword>
<accession>A0A1B2I813</accession>
<keyword evidence="7" id="KW-0224">Dipeptidase</keyword>
<keyword evidence="4" id="KW-0479">Metal-binding</keyword>
<keyword evidence="8" id="KW-0482">Metalloprotease</keyword>
<dbReference type="InterPro" id="IPR002933">
    <property type="entry name" value="Peptidase_M20"/>
</dbReference>
<name>A0A1B2I813_9BACT</name>
<reference evidence="9" key="1">
    <citation type="submission" date="2016-08" db="EMBL/GenBank/DDBJ databases">
        <title>Complete genome of Cloacibacillus porcorum.</title>
        <authorList>
            <person name="Looft T."/>
            <person name="Bayles D.O."/>
            <person name="Alt D.P."/>
        </authorList>
    </citation>
    <scope>NUCLEOTIDE SEQUENCE [LARGE SCALE GENOMIC DNA]</scope>
    <source>
        <strain evidence="9">CL-84</strain>
    </source>
</reference>
<evidence type="ECO:0000313" key="10">
    <source>
        <dbReference type="Proteomes" id="UP000093044"/>
    </source>
</evidence>
<dbReference type="Gene3D" id="3.40.630.10">
    <property type="entry name" value="Zn peptidases"/>
    <property type="match status" value="1"/>
</dbReference>
<comment type="cofactor">
    <cofactor evidence="1">
        <name>Zn(2+)</name>
        <dbReference type="ChEBI" id="CHEBI:29105"/>
    </cofactor>
</comment>
<evidence type="ECO:0000313" key="9">
    <source>
        <dbReference type="EMBL" id="ANZ46096.1"/>
    </source>
</evidence>
<dbReference type="InterPro" id="IPR050072">
    <property type="entry name" value="Peptidase_M20A"/>
</dbReference>
<dbReference type="Pfam" id="PF01546">
    <property type="entry name" value="Peptidase_M20"/>
    <property type="match status" value="1"/>
</dbReference>
<keyword evidence="3" id="KW-0645">Protease</keyword>
<dbReference type="EMBL" id="CP016757">
    <property type="protein sequence ID" value="ANZ46096.1"/>
    <property type="molecule type" value="Genomic_DNA"/>
</dbReference>
<dbReference type="InterPro" id="IPR001261">
    <property type="entry name" value="ArgE/DapE_CS"/>
</dbReference>
<dbReference type="PROSITE" id="PS00758">
    <property type="entry name" value="ARGE_DAPE_CPG2_1"/>
    <property type="match status" value="1"/>
</dbReference>
<dbReference type="InterPro" id="IPR010964">
    <property type="entry name" value="M20A_pepV-rel"/>
</dbReference>
<dbReference type="KEGG" id="cpor:BED41_13915"/>
<keyword evidence="6" id="KW-0862">Zinc</keyword>
<dbReference type="STRING" id="1197717.BED41_13915"/>
<organism evidence="9 10">
    <name type="scientific">Cloacibacillus porcorum</name>
    <dbReference type="NCBI Taxonomy" id="1197717"/>
    <lineage>
        <taxon>Bacteria</taxon>
        <taxon>Thermotogati</taxon>
        <taxon>Synergistota</taxon>
        <taxon>Synergistia</taxon>
        <taxon>Synergistales</taxon>
        <taxon>Synergistaceae</taxon>
        <taxon>Cloacibacillus</taxon>
    </lineage>
</organism>
<dbReference type="PANTHER" id="PTHR43808">
    <property type="entry name" value="ACETYLORNITHINE DEACETYLASE"/>
    <property type="match status" value="1"/>
</dbReference>
<evidence type="ECO:0000256" key="6">
    <source>
        <dbReference type="ARBA" id="ARBA00022833"/>
    </source>
</evidence>
<dbReference type="PANTHER" id="PTHR43808:SF31">
    <property type="entry name" value="N-ACETYL-L-CITRULLINE DEACETYLASE"/>
    <property type="match status" value="1"/>
</dbReference>
<dbReference type="GO" id="GO:0016805">
    <property type="term" value="F:dipeptidase activity"/>
    <property type="evidence" value="ECO:0007669"/>
    <property type="project" value="UniProtKB-KW"/>
</dbReference>
<keyword evidence="5" id="KW-0378">Hydrolase</keyword>
<comment type="similarity">
    <text evidence="2">Belongs to the peptidase M20A family.</text>
</comment>
<dbReference type="AlphaFoldDB" id="A0A1B2I813"/>
<dbReference type="Proteomes" id="UP000093044">
    <property type="component" value="Chromosome"/>
</dbReference>
<proteinExistence type="inferred from homology"/>
<dbReference type="GO" id="GO:0008777">
    <property type="term" value="F:acetylornithine deacetylase activity"/>
    <property type="evidence" value="ECO:0007669"/>
    <property type="project" value="TreeGrafter"/>
</dbReference>
<dbReference type="SUPFAM" id="SSF53187">
    <property type="entry name" value="Zn-dependent exopeptidases"/>
    <property type="match status" value="1"/>
</dbReference>
<evidence type="ECO:0000256" key="8">
    <source>
        <dbReference type="ARBA" id="ARBA00023049"/>
    </source>
</evidence>
<dbReference type="GO" id="GO:0008270">
    <property type="term" value="F:zinc ion binding"/>
    <property type="evidence" value="ECO:0007669"/>
    <property type="project" value="InterPro"/>
</dbReference>
<sequence>MEKKQLLQEIEAFVEKNEKDILNDMAELVSKRSVKGPAEEGAPFGRGPRNALDSAMAIAERLGFAVNDGDGYVGWADLPGKHEEHIGVIAHVDVVPEGEGWSSDPYVLTEKDGWLIGRGISDNKGAVILSLYAAAFLARSGRPLNYGIRVMMGCDEECGMHDVPYYLERNPEPIFCFTPDVDFPVSIGEKGMYAGGVFSSAPVFTSISSFAAGNASNSIPGRASCVVHAPGKSFKETKGITVTPKEDGLFLVEAQGIGGHAAHPDGKHNAIGILTDFLLDNGIGDADERQFLELLHKIHSNAYGEGLGIACTGKLLGQLTSIGGIISQEGGVVRQDMNIRYPECVSGEELKKALSKVAAAHNAQFGGGEILEPFYISPDSPAIKVLLSAYTEITGHPAEAYTMFGGTYARRFKNAVGFGPGDDYTPRPSFVASDHAPNEASYIPSLKEALKVYILALCQLQDLAAEELRGR</sequence>
<dbReference type="GO" id="GO:0008237">
    <property type="term" value="F:metallopeptidase activity"/>
    <property type="evidence" value="ECO:0007669"/>
    <property type="project" value="UniProtKB-KW"/>
</dbReference>
<evidence type="ECO:0000256" key="2">
    <source>
        <dbReference type="ARBA" id="ARBA00006247"/>
    </source>
</evidence>
<dbReference type="GO" id="GO:0006526">
    <property type="term" value="P:L-arginine biosynthetic process"/>
    <property type="evidence" value="ECO:0007669"/>
    <property type="project" value="TreeGrafter"/>
</dbReference>